<keyword evidence="3 6" id="KW-0732">Signal</keyword>
<evidence type="ECO:0000256" key="4">
    <source>
        <dbReference type="ARBA" id="ARBA00023136"/>
    </source>
</evidence>
<comment type="caution">
    <text evidence="7">The sequence shown here is derived from an EMBL/GenBank/DDBJ whole genome shotgun (WGS) entry which is preliminary data.</text>
</comment>
<evidence type="ECO:0000256" key="3">
    <source>
        <dbReference type="ARBA" id="ARBA00022729"/>
    </source>
</evidence>
<reference evidence="7 8" key="1">
    <citation type="submission" date="2019-07" db="EMBL/GenBank/DDBJ databases">
        <title>Whole genome shotgun sequence of Novosphingobium sediminis NBRC 106119.</title>
        <authorList>
            <person name="Hosoyama A."/>
            <person name="Uohara A."/>
            <person name="Ohji S."/>
            <person name="Ichikawa N."/>
        </authorList>
    </citation>
    <scope>NUCLEOTIDE SEQUENCE [LARGE SCALE GENOMIC DNA]</scope>
    <source>
        <strain evidence="7 8">NBRC 106119</strain>
    </source>
</reference>
<evidence type="ECO:0000256" key="1">
    <source>
        <dbReference type="ARBA" id="ARBA00004442"/>
    </source>
</evidence>
<keyword evidence="4" id="KW-0472">Membrane</keyword>
<protein>
    <recommendedName>
        <fullName evidence="9">MltA-interacting MipA family protein</fullName>
    </recommendedName>
</protein>
<dbReference type="EMBL" id="BJYR01000006">
    <property type="protein sequence ID" value="GEN99035.1"/>
    <property type="molecule type" value="Genomic_DNA"/>
</dbReference>
<dbReference type="Proteomes" id="UP000321464">
    <property type="component" value="Unassembled WGS sequence"/>
</dbReference>
<comment type="subcellular location">
    <subcellularLocation>
        <location evidence="1">Cell outer membrane</location>
    </subcellularLocation>
</comment>
<evidence type="ECO:0000313" key="8">
    <source>
        <dbReference type="Proteomes" id="UP000321464"/>
    </source>
</evidence>
<evidence type="ECO:0008006" key="9">
    <source>
        <dbReference type="Google" id="ProtNLM"/>
    </source>
</evidence>
<feature type="chain" id="PRO_5022045212" description="MltA-interacting MipA family protein" evidence="6">
    <location>
        <begin position="24"/>
        <end position="278"/>
    </location>
</feature>
<dbReference type="AlphaFoldDB" id="A0A512AH71"/>
<evidence type="ECO:0000256" key="6">
    <source>
        <dbReference type="SAM" id="SignalP"/>
    </source>
</evidence>
<organism evidence="7 8">
    <name type="scientific">Novosphingobium sediminis</name>
    <dbReference type="NCBI Taxonomy" id="707214"/>
    <lineage>
        <taxon>Bacteria</taxon>
        <taxon>Pseudomonadati</taxon>
        <taxon>Pseudomonadota</taxon>
        <taxon>Alphaproteobacteria</taxon>
        <taxon>Sphingomonadales</taxon>
        <taxon>Sphingomonadaceae</taxon>
        <taxon>Novosphingobium</taxon>
    </lineage>
</organism>
<dbReference type="PANTHER" id="PTHR38776:SF1">
    <property type="entry name" value="MLTA-INTERACTING PROTEIN-RELATED"/>
    <property type="match status" value="1"/>
</dbReference>
<dbReference type="InterPro" id="IPR010583">
    <property type="entry name" value="MipA"/>
</dbReference>
<keyword evidence="8" id="KW-1185">Reference proteome</keyword>
<dbReference type="PANTHER" id="PTHR38776">
    <property type="entry name" value="MLTA-INTERACTING PROTEIN-RELATED"/>
    <property type="match status" value="1"/>
</dbReference>
<keyword evidence="5" id="KW-0998">Cell outer membrane</keyword>
<dbReference type="OrthoDB" id="5462484at2"/>
<name>A0A512AH71_9SPHN</name>
<evidence type="ECO:0000313" key="7">
    <source>
        <dbReference type="EMBL" id="GEN99035.1"/>
    </source>
</evidence>
<evidence type="ECO:0000256" key="5">
    <source>
        <dbReference type="ARBA" id="ARBA00023237"/>
    </source>
</evidence>
<evidence type="ECO:0000256" key="2">
    <source>
        <dbReference type="ARBA" id="ARBA00005722"/>
    </source>
</evidence>
<dbReference type="RefSeq" id="WP_147158408.1">
    <property type="nucleotide sequence ID" value="NZ_BJYR01000006.1"/>
</dbReference>
<sequence>MPRLAFASLSLAAAALCASAAHAQIAGPPPPPPTWVLTVGAAPIVAPVWQGSRDYALSVFPDIRVNYKDVAFFSVQEGLGWNAVNRDGWKIGPIARIRFGRREQTGGSPFLITGGSEALRGFGNIGVAAEFGGFVQYSPDRRLALRTEVRQGTGGHEGVVAEPSIRFADRAGAFRYSLALRSTFASRNYTQVYFGVTPEQAARAGLPAYSTGSGLVSAGVGGTLTRPLGRRGQHGAITLLAGYDRLGNVAANSTLIRERGRRDQFTAGLSYGYRFTWK</sequence>
<dbReference type="Pfam" id="PF06629">
    <property type="entry name" value="MipA"/>
    <property type="match status" value="1"/>
</dbReference>
<gene>
    <name evidence="7" type="ORF">NSE01_08680</name>
</gene>
<proteinExistence type="inferred from homology"/>
<accession>A0A512AH71</accession>
<dbReference type="GO" id="GO:0009279">
    <property type="term" value="C:cell outer membrane"/>
    <property type="evidence" value="ECO:0007669"/>
    <property type="project" value="UniProtKB-SubCell"/>
</dbReference>
<feature type="signal peptide" evidence="6">
    <location>
        <begin position="1"/>
        <end position="23"/>
    </location>
</feature>
<comment type="similarity">
    <text evidence="2">Belongs to the MipA/OmpV family.</text>
</comment>